<evidence type="ECO:0000313" key="7">
    <source>
        <dbReference type="EMBL" id="KAK1502097.1"/>
    </source>
</evidence>
<keyword evidence="3 5" id="KW-1133">Transmembrane helix</keyword>
<evidence type="ECO:0000256" key="2">
    <source>
        <dbReference type="ARBA" id="ARBA00022692"/>
    </source>
</evidence>
<organism evidence="7 8">
    <name type="scientific">Colletotrichum tamarilloi</name>
    <dbReference type="NCBI Taxonomy" id="1209934"/>
    <lineage>
        <taxon>Eukaryota</taxon>
        <taxon>Fungi</taxon>
        <taxon>Dikarya</taxon>
        <taxon>Ascomycota</taxon>
        <taxon>Pezizomycotina</taxon>
        <taxon>Sordariomycetes</taxon>
        <taxon>Hypocreomycetidae</taxon>
        <taxon>Glomerellales</taxon>
        <taxon>Glomerellaceae</taxon>
        <taxon>Colletotrichum</taxon>
        <taxon>Colletotrichum acutatum species complex</taxon>
    </lineage>
</organism>
<feature type="transmembrane region" description="Helical" evidence="5">
    <location>
        <begin position="198"/>
        <end position="220"/>
    </location>
</feature>
<dbReference type="Pfam" id="PF04116">
    <property type="entry name" value="FA_hydroxylase"/>
    <property type="match status" value="1"/>
</dbReference>
<keyword evidence="2 5" id="KW-0812">Transmembrane</keyword>
<feature type="transmembrane region" description="Helical" evidence="5">
    <location>
        <begin position="144"/>
        <end position="167"/>
    </location>
</feature>
<evidence type="ECO:0000259" key="6">
    <source>
        <dbReference type="Pfam" id="PF04116"/>
    </source>
</evidence>
<dbReference type="Proteomes" id="UP001227543">
    <property type="component" value="Unassembled WGS sequence"/>
</dbReference>
<proteinExistence type="predicted"/>
<evidence type="ECO:0000256" key="1">
    <source>
        <dbReference type="ARBA" id="ARBA00004370"/>
    </source>
</evidence>
<dbReference type="InterPro" id="IPR006694">
    <property type="entry name" value="Fatty_acid_hydroxylase"/>
</dbReference>
<protein>
    <submittedName>
        <fullName evidence="7">Sterol desaturase family protein</fullName>
    </submittedName>
</protein>
<evidence type="ECO:0000256" key="3">
    <source>
        <dbReference type="ARBA" id="ARBA00022989"/>
    </source>
</evidence>
<keyword evidence="8" id="KW-1185">Reference proteome</keyword>
<dbReference type="PANTHER" id="PTHR11863">
    <property type="entry name" value="STEROL DESATURASE"/>
    <property type="match status" value="1"/>
</dbReference>
<dbReference type="InterPro" id="IPR050307">
    <property type="entry name" value="Sterol_Desaturase_Related"/>
</dbReference>
<dbReference type="RefSeq" id="XP_060383779.1">
    <property type="nucleotide sequence ID" value="XM_060521565.1"/>
</dbReference>
<accession>A0ABQ9REF0</accession>
<name>A0ABQ9REF0_9PEZI</name>
<evidence type="ECO:0000256" key="5">
    <source>
        <dbReference type="SAM" id="Phobius"/>
    </source>
</evidence>
<comment type="caution">
    <text evidence="7">The sequence shown here is derived from an EMBL/GenBank/DDBJ whole genome shotgun (WGS) entry which is preliminary data.</text>
</comment>
<dbReference type="GeneID" id="85405803"/>
<gene>
    <name evidence="7" type="ORF">CTAM01_05535</name>
</gene>
<evidence type="ECO:0000313" key="8">
    <source>
        <dbReference type="Proteomes" id="UP001227543"/>
    </source>
</evidence>
<sequence>MRRYVMAANVRLDDAAAAIYDAPSHPTAQLYHQSHEFFTESQSLSLFSILRLTSSSKTLGSFPSVGLTHPALTSLTPVHSQTHLISQQQLTSSVTLNAMDILLSLPIVSYFLAPSITSWTTSLNLLFFYMTWTTLILSHGPLKIQLLGAVAIRLILWLIPSLAFLLFDTLLPSLSESIKTAGAAALPPTHGPTLLKTLALALFNLALSAALEGATSLAYASYFHEPLFRASSALPLPFQLLKHVAFLIVAREVLTYYIHTRILHSRGRRLTSTRVGKLHASYAHARAAPPFSLMLFADHPIPFLLHRIVPIFVPAVVLRPHLLTYFLFVGFCTIEETMAMSGYSVVPGIVMGGITRRTAIHYAGQGDGNFGAWGVLDWAHGTSEGQDVIDDMKAEAEKHRIKERSERAANNGVGFVQGGIQELKKGRGRKGKKSN</sequence>
<dbReference type="EMBL" id="MLFU01000014">
    <property type="protein sequence ID" value="KAK1502097.1"/>
    <property type="molecule type" value="Genomic_DNA"/>
</dbReference>
<evidence type="ECO:0000256" key="4">
    <source>
        <dbReference type="ARBA" id="ARBA00023136"/>
    </source>
</evidence>
<reference evidence="7 8" key="1">
    <citation type="submission" date="2016-10" db="EMBL/GenBank/DDBJ databases">
        <title>The genome sequence of Colletotrichum fioriniae PJ7.</title>
        <authorList>
            <person name="Baroncelli R."/>
        </authorList>
    </citation>
    <scope>NUCLEOTIDE SEQUENCE [LARGE SCALE GENOMIC DNA]</scope>
    <source>
        <strain evidence="7 8">Tom-12</strain>
    </source>
</reference>
<comment type="subcellular location">
    <subcellularLocation>
        <location evidence="1">Membrane</location>
    </subcellularLocation>
</comment>
<feature type="transmembrane region" description="Helical" evidence="5">
    <location>
        <begin position="107"/>
        <end position="132"/>
    </location>
</feature>
<keyword evidence="4 5" id="KW-0472">Membrane</keyword>
<feature type="domain" description="Fatty acid hydroxylase" evidence="6">
    <location>
        <begin position="245"/>
        <end position="382"/>
    </location>
</feature>